<dbReference type="RefSeq" id="WP_149164805.1">
    <property type="nucleotide sequence ID" value="NZ_QOKV01000005.1"/>
</dbReference>
<evidence type="ECO:0000256" key="1">
    <source>
        <dbReference type="SAM" id="MobiDB-lite"/>
    </source>
</evidence>
<dbReference type="AlphaFoldDB" id="A0A6L3B1N7"/>
<dbReference type="EMBL" id="QOKV01000005">
    <property type="protein sequence ID" value="KAA0686232.1"/>
    <property type="molecule type" value="Genomic_DNA"/>
</dbReference>
<reference evidence="2 3" key="1">
    <citation type="submission" date="2018-07" db="EMBL/GenBank/DDBJ databases">
        <title>Genome sequence of Roseomonas fauriae ATCC 49958.</title>
        <authorList>
            <person name="Sant'Anna F.H."/>
            <person name="Baldani J.I."/>
            <person name="Zilli J.E."/>
            <person name="Reis V.M."/>
            <person name="Hartmann A."/>
            <person name="Cruz L."/>
            <person name="de Souza E.M."/>
            <person name="de Oliveira Pedrosa F."/>
            <person name="Passaglia L.M.P."/>
        </authorList>
    </citation>
    <scope>NUCLEOTIDE SEQUENCE [LARGE SCALE GENOMIC DNA]</scope>
    <source>
        <strain evidence="2 3">ATCC 49958</strain>
    </source>
</reference>
<protein>
    <submittedName>
        <fullName evidence="2">Uncharacterized protein</fullName>
    </submittedName>
</protein>
<evidence type="ECO:0000313" key="2">
    <source>
        <dbReference type="EMBL" id="KAA0686232.1"/>
    </source>
</evidence>
<feature type="region of interest" description="Disordered" evidence="1">
    <location>
        <begin position="61"/>
        <end position="100"/>
    </location>
</feature>
<sequence length="100" mass="11553">MMKDREEVGHLRCDCPMYLYEQIREFTHKNRMTIMAMIANALMRAYPDDFDIAPEDLVADKRRLPKPAAPETRGASPGAMLFPMAPSSIQLSRRSRRGRR</sequence>
<proteinExistence type="predicted"/>
<comment type="caution">
    <text evidence="2">The sequence shown here is derived from an EMBL/GenBank/DDBJ whole genome shotgun (WGS) entry which is preliminary data.</text>
</comment>
<gene>
    <name evidence="2" type="ORF">DS837_11080</name>
</gene>
<evidence type="ECO:0000313" key="3">
    <source>
        <dbReference type="Proteomes" id="UP000476837"/>
    </source>
</evidence>
<accession>A0A6L3B1N7</accession>
<dbReference type="Proteomes" id="UP000476837">
    <property type="component" value="Unassembled WGS sequence"/>
</dbReference>
<name>A0A6L3B1N7_AZOBR</name>
<organism evidence="2 3">
    <name type="scientific">Azospirillum brasilense</name>
    <dbReference type="NCBI Taxonomy" id="192"/>
    <lineage>
        <taxon>Bacteria</taxon>
        <taxon>Pseudomonadati</taxon>
        <taxon>Pseudomonadota</taxon>
        <taxon>Alphaproteobacteria</taxon>
        <taxon>Rhodospirillales</taxon>
        <taxon>Azospirillaceae</taxon>
        <taxon>Azospirillum</taxon>
    </lineage>
</organism>